<dbReference type="CDD" id="cd00268">
    <property type="entry name" value="DEADc"/>
    <property type="match status" value="1"/>
</dbReference>
<dbReference type="GO" id="GO:0005829">
    <property type="term" value="C:cytosol"/>
    <property type="evidence" value="ECO:0007669"/>
    <property type="project" value="TreeGrafter"/>
</dbReference>
<dbReference type="PANTHER" id="PTHR47959">
    <property type="entry name" value="ATP-DEPENDENT RNA HELICASE RHLE-RELATED"/>
    <property type="match status" value="1"/>
</dbReference>
<dbReference type="Pfam" id="PF00270">
    <property type="entry name" value="DEAD"/>
    <property type="match status" value="1"/>
</dbReference>
<organism evidence="8 9">
    <name type="scientific">Prevotella denticola</name>
    <dbReference type="NCBI Taxonomy" id="28129"/>
    <lineage>
        <taxon>Bacteria</taxon>
        <taxon>Pseudomonadati</taxon>
        <taxon>Bacteroidota</taxon>
        <taxon>Bacteroidia</taxon>
        <taxon>Bacteroidales</taxon>
        <taxon>Prevotellaceae</taxon>
        <taxon>Prevotella</taxon>
    </lineage>
</organism>
<dbReference type="Gene3D" id="3.40.50.300">
    <property type="entry name" value="P-loop containing nucleotide triphosphate hydrolases"/>
    <property type="match status" value="2"/>
</dbReference>
<dbReference type="GO" id="GO:0003676">
    <property type="term" value="F:nucleic acid binding"/>
    <property type="evidence" value="ECO:0007669"/>
    <property type="project" value="InterPro"/>
</dbReference>
<dbReference type="EC" id="3.6.4.13" evidence="8"/>
<feature type="domain" description="Helicase ATP-binding" evidence="6">
    <location>
        <begin position="22"/>
        <end position="191"/>
    </location>
</feature>
<dbReference type="InterPro" id="IPR011545">
    <property type="entry name" value="DEAD/DEAH_box_helicase_dom"/>
</dbReference>
<evidence type="ECO:0000256" key="3">
    <source>
        <dbReference type="ARBA" id="ARBA00022806"/>
    </source>
</evidence>
<dbReference type="InterPro" id="IPR012677">
    <property type="entry name" value="Nucleotide-bd_a/b_plait_sf"/>
</dbReference>
<dbReference type="GO" id="GO:0005524">
    <property type="term" value="F:ATP binding"/>
    <property type="evidence" value="ECO:0007669"/>
    <property type="project" value="UniProtKB-KW"/>
</dbReference>
<protein>
    <submittedName>
        <fullName evidence="8">ATP-independent RNA helicase dbpA</fullName>
        <ecNumber evidence="8">3.6.4.13</ecNumber>
    </submittedName>
</protein>
<evidence type="ECO:0000259" key="6">
    <source>
        <dbReference type="PROSITE" id="PS51192"/>
    </source>
</evidence>
<dbReference type="InterPro" id="IPR014001">
    <property type="entry name" value="Helicase_ATP-bd"/>
</dbReference>
<evidence type="ECO:0000313" key="8">
    <source>
        <dbReference type="EMBL" id="SUB94298.1"/>
    </source>
</evidence>
<dbReference type="CDD" id="cd12252">
    <property type="entry name" value="RRM_DbpA"/>
    <property type="match status" value="1"/>
</dbReference>
<dbReference type="CDD" id="cd18787">
    <property type="entry name" value="SF2_C_DEAD"/>
    <property type="match status" value="1"/>
</dbReference>
<dbReference type="SMART" id="SM00487">
    <property type="entry name" value="DEXDc"/>
    <property type="match status" value="1"/>
</dbReference>
<evidence type="ECO:0000313" key="9">
    <source>
        <dbReference type="Proteomes" id="UP000255469"/>
    </source>
</evidence>
<dbReference type="InterPro" id="IPR044742">
    <property type="entry name" value="DEAD/DEAH_RhlB"/>
</dbReference>
<dbReference type="GO" id="GO:0003724">
    <property type="term" value="F:RNA helicase activity"/>
    <property type="evidence" value="ECO:0007669"/>
    <property type="project" value="UniProtKB-EC"/>
</dbReference>
<dbReference type="InterPro" id="IPR050079">
    <property type="entry name" value="DEAD_box_RNA_helicase"/>
</dbReference>
<proteinExistence type="inferred from homology"/>
<sequence>MDNIMLEKLGITLNSMQEATADAVLHTDRDVVVISPTGSGKTYAYLLPLVQRLDASSDELQAVVLVPGRELALQSANVLRDMGSGLRSMPLYGGRPTMEEHRMLRDVKPQIVFVTPGRMNDHLDKANINSRTVKWLVIDEFDKCLELGFQDEMKSILCKLPDIERRILLSATDSESIPDFVSMGKTVRLDYRADEGNIPDRIRLYTVSSPEKDKLGTLEKLLLSLGDRSSIVFLNYRDSVERTALFLKEKGFTVSWFHGGLEQREREAALYRFSNGSAPILVSTDLASRGLDIPDVDNIIHYHLPETEDSYVHRVGRTARWDKGGQSFFLLGPEEFLPDYVGKEHHEYQIPEDLPRPALPRMATIYIGKGKKDKISKNDIVGFLCKKGGLRSSEIGKIDVRDRFSYVAVTRSEIKKIISLTKGEKIKGIHTVVEEVR</sequence>
<evidence type="ECO:0000256" key="1">
    <source>
        <dbReference type="ARBA" id="ARBA00022741"/>
    </source>
</evidence>
<dbReference type="EMBL" id="UGTM01000002">
    <property type="protein sequence ID" value="SUB94298.1"/>
    <property type="molecule type" value="Genomic_DNA"/>
</dbReference>
<evidence type="ECO:0000256" key="5">
    <source>
        <dbReference type="ARBA" id="ARBA00038437"/>
    </source>
</evidence>
<keyword evidence="2 8" id="KW-0378">Hydrolase</keyword>
<keyword evidence="4" id="KW-0067">ATP-binding</keyword>
<evidence type="ECO:0000256" key="4">
    <source>
        <dbReference type="ARBA" id="ARBA00022840"/>
    </source>
</evidence>
<dbReference type="Pfam" id="PF03880">
    <property type="entry name" value="DbpA"/>
    <property type="match status" value="1"/>
</dbReference>
<keyword evidence="1" id="KW-0547">Nucleotide-binding</keyword>
<dbReference type="InterPro" id="IPR005580">
    <property type="entry name" value="DbpA/CsdA_RNA-bd_dom"/>
</dbReference>
<dbReference type="PROSITE" id="PS51194">
    <property type="entry name" value="HELICASE_CTER"/>
    <property type="match status" value="1"/>
</dbReference>
<accession>A0A379ED21</accession>
<reference evidence="8 9" key="1">
    <citation type="submission" date="2018-06" db="EMBL/GenBank/DDBJ databases">
        <authorList>
            <consortium name="Pathogen Informatics"/>
            <person name="Doyle S."/>
        </authorList>
    </citation>
    <scope>NUCLEOTIDE SEQUENCE [LARGE SCALE GENOMIC DNA]</scope>
    <source>
        <strain evidence="8 9">NCTC13067</strain>
    </source>
</reference>
<evidence type="ECO:0000259" key="7">
    <source>
        <dbReference type="PROSITE" id="PS51194"/>
    </source>
</evidence>
<dbReference type="GO" id="GO:0016787">
    <property type="term" value="F:hydrolase activity"/>
    <property type="evidence" value="ECO:0007669"/>
    <property type="project" value="UniProtKB-KW"/>
</dbReference>
<dbReference type="SUPFAM" id="SSF52540">
    <property type="entry name" value="P-loop containing nucleoside triphosphate hydrolases"/>
    <property type="match status" value="1"/>
</dbReference>
<comment type="similarity">
    <text evidence="5">Belongs to the DEAD box helicase family.</text>
</comment>
<evidence type="ECO:0000256" key="2">
    <source>
        <dbReference type="ARBA" id="ARBA00022801"/>
    </source>
</evidence>
<dbReference type="AlphaFoldDB" id="A0A379ED21"/>
<name>A0A379ED21_9BACT</name>
<keyword evidence="3 8" id="KW-0347">Helicase</keyword>
<dbReference type="RefSeq" id="WP_025067909.1">
    <property type="nucleotide sequence ID" value="NZ_UGTM01000002.1"/>
</dbReference>
<gene>
    <name evidence="8" type="primary">dbpA</name>
    <name evidence="8" type="ORF">NCTC13067_02166</name>
</gene>
<dbReference type="Proteomes" id="UP000255469">
    <property type="component" value="Unassembled WGS sequence"/>
</dbReference>
<dbReference type="Gene3D" id="3.30.70.330">
    <property type="match status" value="1"/>
</dbReference>
<dbReference type="SMART" id="SM00490">
    <property type="entry name" value="HELICc"/>
    <property type="match status" value="1"/>
</dbReference>
<dbReference type="InterPro" id="IPR001650">
    <property type="entry name" value="Helicase_C-like"/>
</dbReference>
<feature type="domain" description="Helicase C-terminal" evidence="7">
    <location>
        <begin position="217"/>
        <end position="381"/>
    </location>
</feature>
<dbReference type="PROSITE" id="PS51192">
    <property type="entry name" value="HELICASE_ATP_BIND_1"/>
    <property type="match status" value="1"/>
</dbReference>
<dbReference type="PANTHER" id="PTHR47959:SF1">
    <property type="entry name" value="ATP-DEPENDENT RNA HELICASE DBPA"/>
    <property type="match status" value="1"/>
</dbReference>
<dbReference type="Pfam" id="PF00271">
    <property type="entry name" value="Helicase_C"/>
    <property type="match status" value="1"/>
</dbReference>
<dbReference type="InterPro" id="IPR027417">
    <property type="entry name" value="P-loop_NTPase"/>
</dbReference>